<keyword evidence="2" id="KW-1185">Reference proteome</keyword>
<proteinExistence type="predicted"/>
<gene>
    <name evidence="1" type="ORF">HORIV_69320</name>
</gene>
<dbReference type="InterPro" id="IPR036856">
    <property type="entry name" value="Ald_Oxase/Xan_DH_a/b_sf"/>
</dbReference>
<accession>A0ABM7GUL7</accession>
<name>A0ABM7GUL7_9GAMM</name>
<evidence type="ECO:0000313" key="2">
    <source>
        <dbReference type="Proteomes" id="UP000289555"/>
    </source>
</evidence>
<reference evidence="2" key="1">
    <citation type="journal article" date="2019" name="Microbiol. Resour. Announc.">
        <title>Complete Genome Sequence of Halomonas olivaria, a Moderately Halophilic Bacterium Isolated from Olive Processing Effluents, Obtained by Nanopore Sequencing.</title>
        <authorList>
            <person name="Nagata S."/>
            <person name="Ii K.M."/>
            <person name="Tsukimi T."/>
            <person name="Miura M.C."/>
            <person name="Galipon J."/>
            <person name="Arakawa K."/>
        </authorList>
    </citation>
    <scope>NUCLEOTIDE SEQUENCE [LARGE SCALE GENOMIC DNA]</scope>
    <source>
        <strain evidence="2">TYRC17</strain>
    </source>
</reference>
<dbReference type="Proteomes" id="UP000289555">
    <property type="component" value="Chromosome"/>
</dbReference>
<dbReference type="EMBL" id="AP019416">
    <property type="protein sequence ID" value="BBI54511.1"/>
    <property type="molecule type" value="Genomic_DNA"/>
</dbReference>
<organism evidence="1 2">
    <name type="scientific">Vreelandella olivaria</name>
    <dbReference type="NCBI Taxonomy" id="390919"/>
    <lineage>
        <taxon>Bacteria</taxon>
        <taxon>Pseudomonadati</taxon>
        <taxon>Pseudomonadota</taxon>
        <taxon>Gammaproteobacteria</taxon>
        <taxon>Oceanospirillales</taxon>
        <taxon>Halomonadaceae</taxon>
        <taxon>Vreelandella</taxon>
    </lineage>
</organism>
<sequence length="76" mass="8705">MDFNQSTEDNLFDRARIIGKPHVRVDGLLKVTGRASYAYERHDVVANPLVGFPWAQRLPEEKSLIWMPRPPVPHPA</sequence>
<protein>
    <submittedName>
        <fullName evidence="1">Uncharacterized protein</fullName>
    </submittedName>
</protein>
<evidence type="ECO:0000313" key="1">
    <source>
        <dbReference type="EMBL" id="BBI54511.1"/>
    </source>
</evidence>
<dbReference type="SUPFAM" id="SSF54665">
    <property type="entry name" value="CO dehydrogenase molybdoprotein N-domain-like"/>
    <property type="match status" value="1"/>
</dbReference>